<dbReference type="InterPro" id="IPR031312">
    <property type="entry name" value="Na/sul_symport_CS"/>
</dbReference>
<dbReference type="InterPro" id="IPR004680">
    <property type="entry name" value="Cit_transptr-like_dom"/>
</dbReference>
<evidence type="ECO:0000256" key="5">
    <source>
        <dbReference type="ARBA" id="ARBA00022989"/>
    </source>
</evidence>
<dbReference type="Proteomes" id="UP000503251">
    <property type="component" value="Chromosome"/>
</dbReference>
<organism evidence="10 11">
    <name type="scientific">Oceanidesulfovibrio marinus</name>
    <dbReference type="NCBI Taxonomy" id="370038"/>
    <lineage>
        <taxon>Bacteria</taxon>
        <taxon>Pseudomonadati</taxon>
        <taxon>Thermodesulfobacteriota</taxon>
        <taxon>Desulfovibrionia</taxon>
        <taxon>Desulfovibrionales</taxon>
        <taxon>Desulfovibrionaceae</taxon>
        <taxon>Oceanidesulfovibrio</taxon>
    </lineage>
</organism>
<dbReference type="GO" id="GO:0055085">
    <property type="term" value="P:transmembrane transport"/>
    <property type="evidence" value="ECO:0007669"/>
    <property type="project" value="InterPro"/>
</dbReference>
<keyword evidence="6 7" id="KW-0472">Membrane</keyword>
<evidence type="ECO:0000256" key="7">
    <source>
        <dbReference type="SAM" id="Phobius"/>
    </source>
</evidence>
<feature type="transmembrane region" description="Helical" evidence="7">
    <location>
        <begin position="35"/>
        <end position="67"/>
    </location>
</feature>
<evidence type="ECO:0000313" key="11">
    <source>
        <dbReference type="Proteomes" id="UP000434052"/>
    </source>
</evidence>
<feature type="transmembrane region" description="Helical" evidence="7">
    <location>
        <begin position="208"/>
        <end position="230"/>
    </location>
</feature>
<accession>A0A6P1ZBU3</accession>
<keyword evidence="4" id="KW-0677">Repeat</keyword>
<dbReference type="InterPro" id="IPR051679">
    <property type="entry name" value="DASS-Related_Transporters"/>
</dbReference>
<proteinExistence type="predicted"/>
<feature type="transmembrane region" description="Helical" evidence="7">
    <location>
        <begin position="258"/>
        <end position="275"/>
    </location>
</feature>
<feature type="transmembrane region" description="Helical" evidence="7">
    <location>
        <begin position="168"/>
        <end position="188"/>
    </location>
</feature>
<feature type="transmembrane region" description="Helical" evidence="7">
    <location>
        <begin position="426"/>
        <end position="446"/>
    </location>
</feature>
<dbReference type="PANTHER" id="PTHR43652">
    <property type="entry name" value="BASIC AMINO ACID ANTIPORTER YFCC-RELATED"/>
    <property type="match status" value="1"/>
</dbReference>
<keyword evidence="2" id="KW-0813">Transport</keyword>
<evidence type="ECO:0000256" key="2">
    <source>
        <dbReference type="ARBA" id="ARBA00022448"/>
    </source>
</evidence>
<feature type="domain" description="Citrate transporter-like" evidence="8">
    <location>
        <begin position="49"/>
        <end position="375"/>
    </location>
</feature>
<evidence type="ECO:0000256" key="6">
    <source>
        <dbReference type="ARBA" id="ARBA00023136"/>
    </source>
</evidence>
<evidence type="ECO:0000256" key="4">
    <source>
        <dbReference type="ARBA" id="ARBA00022737"/>
    </source>
</evidence>
<name>A0A6P1ZBU3_9BACT</name>
<reference evidence="9 12" key="2">
    <citation type="submission" date="2019-04" db="EMBL/GenBank/DDBJ databases">
        <title>Isolation and culture of sulfate reducing bacteria from the cold seep of the South China Sea.</title>
        <authorList>
            <person name="Sun C."/>
            <person name="Liu R."/>
        </authorList>
    </citation>
    <scope>NUCLEOTIDE SEQUENCE [LARGE SCALE GENOMIC DNA]</scope>
    <source>
        <strain evidence="9 12">CS1</strain>
    </source>
</reference>
<keyword evidence="5 7" id="KW-1133">Transmembrane helix</keyword>
<evidence type="ECO:0000313" key="9">
    <source>
        <dbReference type="EMBL" id="QJT09610.1"/>
    </source>
</evidence>
<dbReference type="EMBL" id="CP039543">
    <property type="protein sequence ID" value="QJT09610.1"/>
    <property type="molecule type" value="Genomic_DNA"/>
</dbReference>
<evidence type="ECO:0000256" key="3">
    <source>
        <dbReference type="ARBA" id="ARBA00022692"/>
    </source>
</evidence>
<dbReference type="GO" id="GO:0005886">
    <property type="term" value="C:plasma membrane"/>
    <property type="evidence" value="ECO:0007669"/>
    <property type="project" value="TreeGrafter"/>
</dbReference>
<keyword evidence="3 7" id="KW-0812">Transmembrane</keyword>
<feature type="transmembrane region" description="Helical" evidence="7">
    <location>
        <begin position="344"/>
        <end position="374"/>
    </location>
</feature>
<comment type="subcellular location">
    <subcellularLocation>
        <location evidence="1">Membrane</location>
        <topology evidence="1">Multi-pass membrane protein</topology>
    </subcellularLocation>
</comment>
<dbReference type="OrthoDB" id="9765532at2"/>
<evidence type="ECO:0000259" key="8">
    <source>
        <dbReference type="Pfam" id="PF03600"/>
    </source>
</evidence>
<dbReference type="CDD" id="cd01115">
    <property type="entry name" value="SLC13_permease"/>
    <property type="match status" value="1"/>
</dbReference>
<feature type="transmembrane region" description="Helical" evidence="7">
    <location>
        <begin position="305"/>
        <end position="324"/>
    </location>
</feature>
<dbReference type="Pfam" id="PF03600">
    <property type="entry name" value="CitMHS"/>
    <property type="match status" value="1"/>
</dbReference>
<reference evidence="10 11" key="1">
    <citation type="submission" date="2018-06" db="EMBL/GenBank/DDBJ databases">
        <title>Complete genome of Desulfovibrio marinus P48SEP.</title>
        <authorList>
            <person name="Crispim J.S."/>
            <person name="Vidigal P.M.P."/>
            <person name="Silva L.C.F."/>
            <person name="Araujo L.C."/>
            <person name="Laguardia C.N."/>
            <person name="Dias R.S."/>
            <person name="Sousa M.P."/>
            <person name="Paula S.O."/>
            <person name="Silva C."/>
        </authorList>
    </citation>
    <scope>NUCLEOTIDE SEQUENCE [LARGE SCALE GENOMIC DNA]</scope>
    <source>
        <strain evidence="10 11">P48SEP</strain>
    </source>
</reference>
<dbReference type="RefSeq" id="WP_144307491.1">
    <property type="nucleotide sequence ID" value="NZ_CP039543.1"/>
</dbReference>
<dbReference type="PANTHER" id="PTHR43652:SF2">
    <property type="entry name" value="BASIC AMINO ACID ANTIPORTER YFCC-RELATED"/>
    <property type="match status" value="1"/>
</dbReference>
<dbReference type="AlphaFoldDB" id="A0A6P1ZBU3"/>
<protein>
    <submittedName>
        <fullName evidence="10">SLC13/DASS family transporter</fullName>
    </submittedName>
</protein>
<feature type="transmembrane region" description="Helical" evidence="7">
    <location>
        <begin position="128"/>
        <end position="156"/>
    </location>
</feature>
<evidence type="ECO:0000313" key="10">
    <source>
        <dbReference type="EMBL" id="TVM30149.1"/>
    </source>
</evidence>
<evidence type="ECO:0000313" key="12">
    <source>
        <dbReference type="Proteomes" id="UP000503251"/>
    </source>
</evidence>
<gene>
    <name evidence="10" type="ORF">DQK91_21615</name>
    <name evidence="9" type="ORF">E8L03_11980</name>
</gene>
<evidence type="ECO:0000256" key="1">
    <source>
        <dbReference type="ARBA" id="ARBA00004141"/>
    </source>
</evidence>
<keyword evidence="12" id="KW-1185">Reference proteome</keyword>
<feature type="transmembrane region" description="Helical" evidence="7">
    <location>
        <begin position="88"/>
        <end position="108"/>
    </location>
</feature>
<dbReference type="Proteomes" id="UP000434052">
    <property type="component" value="Unassembled WGS sequence"/>
</dbReference>
<dbReference type="EMBL" id="QMIF01000029">
    <property type="protein sequence ID" value="TVM30149.1"/>
    <property type="molecule type" value="Genomic_DNA"/>
</dbReference>
<dbReference type="PROSITE" id="PS01271">
    <property type="entry name" value="NA_SULFATE"/>
    <property type="match status" value="1"/>
</dbReference>
<sequence>MTKKIFLAVSLIAVVVLLTVGVCFAQDGGVAPSAAHAYITLAILFVAAILFFTEVIPLPITAMLVPVSLSIFHIIPSKAAFANFGNKWVIIFMAMFIVGEATFVTGFADKVGKMTVKLSKGSEAKLLILSMTSVGILSAFLSNTGTTVVAIPMIMGMCASANIRPGKILMPVAFGASLGGTMTLVGTPPNGLVNSVLEKMGPAGVNPFGFFEFAKIGIVLFVVGILYYAFIGKKFLPDSVVECSEEELAQKPKRPEKMIWALLIFAFVVAAMATKFLALEVAAMLGACLVVITGCMTMKEAFKSVDWTTIFLFAGMLSMSTAMQKSGAASMIAEEVVTLVHNPYLILAVCCAITALVTNFMSNTATAALMAPLAIPIAVQGGISPLPIVMGIAMSASACFLTPVATPPNTIVLGPGNYKFMDYFKAGWPLQIISFFICVLVIPMIWPF</sequence>